<feature type="transmembrane region" description="Helical" evidence="1">
    <location>
        <begin position="20"/>
        <end position="39"/>
    </location>
</feature>
<sequence>MNNSGSAGTLQSFYRANQVPISIIQKTFCLTYLIFLIKWSMKGTWNPRNCFSVQMTRPKAA</sequence>
<evidence type="ECO:0000313" key="3">
    <source>
        <dbReference type="Proteomes" id="UP000218334"/>
    </source>
</evidence>
<accession>A0A2H3BBJ9</accession>
<keyword evidence="1" id="KW-0472">Membrane</keyword>
<keyword evidence="1" id="KW-0812">Transmembrane</keyword>
<organism evidence="2 3">
    <name type="scientific">Armillaria solidipes</name>
    <dbReference type="NCBI Taxonomy" id="1076256"/>
    <lineage>
        <taxon>Eukaryota</taxon>
        <taxon>Fungi</taxon>
        <taxon>Dikarya</taxon>
        <taxon>Basidiomycota</taxon>
        <taxon>Agaricomycotina</taxon>
        <taxon>Agaricomycetes</taxon>
        <taxon>Agaricomycetidae</taxon>
        <taxon>Agaricales</taxon>
        <taxon>Marasmiineae</taxon>
        <taxon>Physalacriaceae</taxon>
        <taxon>Armillaria</taxon>
    </lineage>
</organism>
<evidence type="ECO:0000313" key="2">
    <source>
        <dbReference type="EMBL" id="PBK66284.1"/>
    </source>
</evidence>
<reference evidence="3" key="1">
    <citation type="journal article" date="2017" name="Nat. Ecol. Evol.">
        <title>Genome expansion and lineage-specific genetic innovations in the forest pathogenic fungi Armillaria.</title>
        <authorList>
            <person name="Sipos G."/>
            <person name="Prasanna A.N."/>
            <person name="Walter M.C."/>
            <person name="O'Connor E."/>
            <person name="Balint B."/>
            <person name="Krizsan K."/>
            <person name="Kiss B."/>
            <person name="Hess J."/>
            <person name="Varga T."/>
            <person name="Slot J."/>
            <person name="Riley R."/>
            <person name="Boka B."/>
            <person name="Rigling D."/>
            <person name="Barry K."/>
            <person name="Lee J."/>
            <person name="Mihaltcheva S."/>
            <person name="LaButti K."/>
            <person name="Lipzen A."/>
            <person name="Waldron R."/>
            <person name="Moloney N.M."/>
            <person name="Sperisen C."/>
            <person name="Kredics L."/>
            <person name="Vagvoelgyi C."/>
            <person name="Patrignani A."/>
            <person name="Fitzpatrick D."/>
            <person name="Nagy I."/>
            <person name="Doyle S."/>
            <person name="Anderson J.B."/>
            <person name="Grigoriev I.V."/>
            <person name="Gueldener U."/>
            <person name="Muensterkoetter M."/>
            <person name="Nagy L.G."/>
        </authorList>
    </citation>
    <scope>NUCLEOTIDE SEQUENCE [LARGE SCALE GENOMIC DNA]</scope>
    <source>
        <strain evidence="3">28-4</strain>
    </source>
</reference>
<keyword evidence="1" id="KW-1133">Transmembrane helix</keyword>
<dbReference type="Proteomes" id="UP000218334">
    <property type="component" value="Unassembled WGS sequence"/>
</dbReference>
<proteinExistence type="predicted"/>
<name>A0A2H3BBJ9_9AGAR</name>
<protein>
    <submittedName>
        <fullName evidence="2">Uncharacterized protein</fullName>
    </submittedName>
</protein>
<gene>
    <name evidence="2" type="ORF">ARMSODRAFT_356672</name>
</gene>
<evidence type="ECO:0000256" key="1">
    <source>
        <dbReference type="SAM" id="Phobius"/>
    </source>
</evidence>
<keyword evidence="3" id="KW-1185">Reference proteome</keyword>
<dbReference type="AlphaFoldDB" id="A0A2H3BBJ9"/>
<dbReference type="EMBL" id="KZ293441">
    <property type="protein sequence ID" value="PBK66284.1"/>
    <property type="molecule type" value="Genomic_DNA"/>
</dbReference>